<comment type="caution">
    <text evidence="2">The sequence shown here is derived from an EMBL/GenBank/DDBJ whole genome shotgun (WGS) entry which is preliminary data.</text>
</comment>
<dbReference type="Proteomes" id="UP001347796">
    <property type="component" value="Unassembled WGS sequence"/>
</dbReference>
<dbReference type="EMBL" id="JAZGQO010000010">
    <property type="protein sequence ID" value="KAK6175597.1"/>
    <property type="molecule type" value="Genomic_DNA"/>
</dbReference>
<dbReference type="PANTHER" id="PTHR33223:SF6">
    <property type="entry name" value="CCHC-TYPE DOMAIN-CONTAINING PROTEIN"/>
    <property type="match status" value="1"/>
</dbReference>
<gene>
    <name evidence="2" type="ORF">SNE40_014024</name>
</gene>
<accession>A0AAN8JDR4</accession>
<evidence type="ECO:0000256" key="1">
    <source>
        <dbReference type="SAM" id="MobiDB-lite"/>
    </source>
</evidence>
<sequence length="429" mass="49128">MNSRQDKSTGAVPSIFPYDLRNTRGERNNESSTSGTETAKEADNIEISSVRENTETRNTSGNNFSLETSDMSVSKPTYTEKFSGAPGQNIEVWLKRFRAYITVSNLAICHQLFTLGSLLEGTAKKYFDTIDIDFTVDSIEPYLKSLSDRFSVSKIFDTSLLDVKQLPSETVDEYIDRVQCNISGHQIQENILVSYVLKGLNASLQPWVRNKDPKTLTEVRQIAKTTEQQMCLTPSVRMVDTQDMQEMLVAALKQHTDQQGINHPNRSNSQQFQPYSGDRFSDNRRAEWYQQYDGYYQPTGVPSQQNGGSWQYNDRQQNDRSWQQNDRRHNGGNWQLNGRQHNGGSWQEKRNGGQRIQRQQFQQPRQNGSQRWKTNVSCYGCGNFKICQPKSSCPYFHFVCQNCFKTGHRTESCLPGISTNCRSVAFWGL</sequence>
<feature type="region of interest" description="Disordered" evidence="1">
    <location>
        <begin position="1"/>
        <end position="70"/>
    </location>
</feature>
<protein>
    <recommendedName>
        <fullName evidence="4">CCHC-type domain-containing protein</fullName>
    </recommendedName>
</protein>
<feature type="compositionally biased region" description="Polar residues" evidence="1">
    <location>
        <begin position="257"/>
        <end position="274"/>
    </location>
</feature>
<evidence type="ECO:0000313" key="2">
    <source>
        <dbReference type="EMBL" id="KAK6175597.1"/>
    </source>
</evidence>
<feature type="region of interest" description="Disordered" evidence="1">
    <location>
        <begin position="295"/>
        <end position="368"/>
    </location>
</feature>
<organism evidence="2 3">
    <name type="scientific">Patella caerulea</name>
    <name type="common">Rayed Mediterranean limpet</name>
    <dbReference type="NCBI Taxonomy" id="87958"/>
    <lineage>
        <taxon>Eukaryota</taxon>
        <taxon>Metazoa</taxon>
        <taxon>Spiralia</taxon>
        <taxon>Lophotrochozoa</taxon>
        <taxon>Mollusca</taxon>
        <taxon>Gastropoda</taxon>
        <taxon>Patellogastropoda</taxon>
        <taxon>Patelloidea</taxon>
        <taxon>Patellidae</taxon>
        <taxon>Patella</taxon>
    </lineage>
</organism>
<feature type="region of interest" description="Disordered" evidence="1">
    <location>
        <begin position="254"/>
        <end position="280"/>
    </location>
</feature>
<name>A0AAN8JDR4_PATCE</name>
<feature type="compositionally biased region" description="Polar residues" evidence="1">
    <location>
        <begin position="300"/>
        <end position="324"/>
    </location>
</feature>
<feature type="compositionally biased region" description="Polar residues" evidence="1">
    <location>
        <begin position="46"/>
        <end position="70"/>
    </location>
</feature>
<evidence type="ECO:0000313" key="3">
    <source>
        <dbReference type="Proteomes" id="UP001347796"/>
    </source>
</evidence>
<dbReference type="AlphaFoldDB" id="A0AAN8JDR4"/>
<dbReference type="PANTHER" id="PTHR33223">
    <property type="entry name" value="CCHC-TYPE DOMAIN-CONTAINING PROTEIN"/>
    <property type="match status" value="1"/>
</dbReference>
<reference evidence="2 3" key="1">
    <citation type="submission" date="2024-01" db="EMBL/GenBank/DDBJ databases">
        <title>The genome of the rayed Mediterranean limpet Patella caerulea (Linnaeus, 1758).</title>
        <authorList>
            <person name="Anh-Thu Weber A."/>
            <person name="Halstead-Nussloch G."/>
        </authorList>
    </citation>
    <scope>NUCLEOTIDE SEQUENCE [LARGE SCALE GENOMIC DNA]</scope>
    <source>
        <strain evidence="2">AATW-2023a</strain>
        <tissue evidence="2">Whole specimen</tissue>
    </source>
</reference>
<feature type="compositionally biased region" description="Polar residues" evidence="1">
    <location>
        <begin position="332"/>
        <end position="345"/>
    </location>
</feature>
<keyword evidence="3" id="KW-1185">Reference proteome</keyword>
<evidence type="ECO:0008006" key="4">
    <source>
        <dbReference type="Google" id="ProtNLM"/>
    </source>
</evidence>
<proteinExistence type="predicted"/>
<feature type="compositionally biased region" description="Low complexity" evidence="1">
    <location>
        <begin position="353"/>
        <end position="368"/>
    </location>
</feature>